<dbReference type="GO" id="GO:0005524">
    <property type="term" value="F:ATP binding"/>
    <property type="evidence" value="ECO:0007669"/>
    <property type="project" value="InterPro"/>
</dbReference>
<dbReference type="InterPro" id="IPR027417">
    <property type="entry name" value="P-loop_NTPase"/>
</dbReference>
<dbReference type="InterPro" id="IPR052934">
    <property type="entry name" value="Methyl-DNA_Rec/Restrict_Enz"/>
</dbReference>
<dbReference type="PANTHER" id="PTHR37291">
    <property type="entry name" value="5-METHYLCYTOSINE-SPECIFIC RESTRICTION ENZYME B"/>
    <property type="match status" value="1"/>
</dbReference>
<dbReference type="Proteomes" id="UP000289193">
    <property type="component" value="Unassembled WGS sequence"/>
</dbReference>
<evidence type="ECO:0000259" key="1">
    <source>
        <dbReference type="SMART" id="SM00382"/>
    </source>
</evidence>
<dbReference type="GO" id="GO:0016887">
    <property type="term" value="F:ATP hydrolysis activity"/>
    <property type="evidence" value="ECO:0007669"/>
    <property type="project" value="InterPro"/>
</dbReference>
<dbReference type="InterPro" id="IPR003593">
    <property type="entry name" value="AAA+_ATPase"/>
</dbReference>
<reference evidence="3 5" key="1">
    <citation type="submission" date="2017-10" db="EMBL/GenBank/DDBJ databases">
        <title>Genomics of the genus Arcobacter.</title>
        <authorList>
            <person name="Perez-Cataluna A."/>
            <person name="Figueras M.J."/>
        </authorList>
    </citation>
    <scope>NUCLEOTIDE SEQUENCE [LARGE SCALE GENOMIC DNA]</scope>
    <source>
        <strain evidence="3 5">CECT 7835</strain>
    </source>
</reference>
<sequence length="599" mass="70169">MAKEEIYSQIDKFNINIVNSKETKNNKYYYINSDEALIKSQFINEIQNDTVIKEKLDSIETVMDLCFGSGNLTSHILLENQIEYQNIILNDYFLDECNQELENLLENCELNQCNFFNSDCFEENSVDLLIFNPTHGGKPTKKDFINKENKDFDALNKTLSKILKPNSLVIFRGWKEDFQELIFSEFKYKKIYLDGSQSLYVCYDIEAEEKVCYEYTNNEFIENENCEIEKSSNEEDLDIGELMEELEENKTENDFNGVLKTESTNVNKIQLDNTKIKKRKFSDEVKGNLNFPYKNILFKGVPGTGKSRAINEIIRNKLELAKNDKNVLRINIHSASSNSDLMQGIGISTTNNGNIKYSEKQGLILDIIKRATFNPNQPFVLILEEIQENSLNELIGDLIYLIEDDKRAKLIADNLEYETYEELVDKLVKKDDTLDYVEIPYLVNDSTDYKKMIMPNNLYIFCTSNYRDDKKVIEDNLLRRFEVIEIYPKETIVNDYAKDFFDKLNKSINTIMEKQGEIHPDRFLIGHAIWKDVKDKEAFYKAFSKLIIEFKDIREIEFDIFKSIVEDLPFPADLSINVENSYYEMIKDIQSKIKYEFID</sequence>
<dbReference type="AlphaFoldDB" id="A0AAX2AAM5"/>
<dbReference type="KEGG" id="hbv:ABIV_1215"/>
<gene>
    <name evidence="2" type="ORF">ABIV_1215</name>
    <name evidence="3" type="ORF">CRV05_02840</name>
</gene>
<accession>A0AAX2AAM5</accession>
<evidence type="ECO:0000313" key="3">
    <source>
        <dbReference type="EMBL" id="RXK11322.1"/>
    </source>
</evidence>
<dbReference type="Gene3D" id="3.40.50.150">
    <property type="entry name" value="Vaccinia Virus protein VP39"/>
    <property type="match status" value="1"/>
</dbReference>
<dbReference type="InterPro" id="IPR029063">
    <property type="entry name" value="SAM-dependent_MTases_sf"/>
</dbReference>
<proteinExistence type="predicted"/>
<dbReference type="EMBL" id="CP031217">
    <property type="protein sequence ID" value="AXH12215.1"/>
    <property type="molecule type" value="Genomic_DNA"/>
</dbReference>
<dbReference type="InterPro" id="IPR011704">
    <property type="entry name" value="ATPase_dyneun-rel_AAA"/>
</dbReference>
<protein>
    <submittedName>
        <fullName evidence="3">ATPase</fullName>
    </submittedName>
</protein>
<dbReference type="Proteomes" id="UP000253850">
    <property type="component" value="Chromosome"/>
</dbReference>
<organism evidence="3 5">
    <name type="scientific">Halarcobacter bivalviorum</name>
    <dbReference type="NCBI Taxonomy" id="663364"/>
    <lineage>
        <taxon>Bacteria</taxon>
        <taxon>Pseudomonadati</taxon>
        <taxon>Campylobacterota</taxon>
        <taxon>Epsilonproteobacteria</taxon>
        <taxon>Campylobacterales</taxon>
        <taxon>Arcobacteraceae</taxon>
        <taxon>Halarcobacter</taxon>
    </lineage>
</organism>
<name>A0AAX2AAM5_9BACT</name>
<dbReference type="SUPFAM" id="SSF53335">
    <property type="entry name" value="S-adenosyl-L-methionine-dependent methyltransferases"/>
    <property type="match status" value="1"/>
</dbReference>
<dbReference type="PANTHER" id="PTHR37291:SF1">
    <property type="entry name" value="TYPE IV METHYL-DIRECTED RESTRICTION ENZYME ECOKMCRB SUBUNIT"/>
    <property type="match status" value="1"/>
</dbReference>
<dbReference type="Pfam" id="PF07728">
    <property type="entry name" value="AAA_5"/>
    <property type="match status" value="1"/>
</dbReference>
<feature type="domain" description="AAA+ ATPase" evidence="1">
    <location>
        <begin position="292"/>
        <end position="491"/>
    </location>
</feature>
<keyword evidence="5" id="KW-1185">Reference proteome</keyword>
<reference evidence="2 4" key="2">
    <citation type="submission" date="2018-07" db="EMBL/GenBank/DDBJ databases">
        <title>Complete genome of the Arcobacter bivalviorum type strain LMG 26154.</title>
        <authorList>
            <person name="Miller W.G."/>
            <person name="Yee E."/>
            <person name="Bono J.L."/>
        </authorList>
    </citation>
    <scope>NUCLEOTIDE SEQUENCE [LARGE SCALE GENOMIC DNA]</scope>
    <source>
        <strain evidence="2 4">LMG 26154</strain>
    </source>
</reference>
<dbReference type="EMBL" id="PDKM01000001">
    <property type="protein sequence ID" value="RXK11322.1"/>
    <property type="molecule type" value="Genomic_DNA"/>
</dbReference>
<evidence type="ECO:0000313" key="5">
    <source>
        <dbReference type="Proteomes" id="UP000289193"/>
    </source>
</evidence>
<evidence type="ECO:0000313" key="4">
    <source>
        <dbReference type="Proteomes" id="UP000253850"/>
    </source>
</evidence>
<dbReference type="SUPFAM" id="SSF52540">
    <property type="entry name" value="P-loop containing nucleoside triphosphate hydrolases"/>
    <property type="match status" value="1"/>
</dbReference>
<dbReference type="RefSeq" id="WP_114839055.1">
    <property type="nucleotide sequence ID" value="NZ_CP031217.1"/>
</dbReference>
<evidence type="ECO:0000313" key="2">
    <source>
        <dbReference type="EMBL" id="AXH12215.1"/>
    </source>
</evidence>
<dbReference type="SMART" id="SM00382">
    <property type="entry name" value="AAA"/>
    <property type="match status" value="1"/>
</dbReference>
<dbReference type="Gene3D" id="3.40.50.300">
    <property type="entry name" value="P-loop containing nucleotide triphosphate hydrolases"/>
    <property type="match status" value="1"/>
</dbReference>